<evidence type="ECO:0000256" key="3">
    <source>
        <dbReference type="ARBA" id="ARBA00022679"/>
    </source>
</evidence>
<proteinExistence type="inferred from homology"/>
<evidence type="ECO:0000313" key="9">
    <source>
        <dbReference type="EMBL" id="MDO1445151.1"/>
    </source>
</evidence>
<keyword evidence="10" id="KW-1185">Reference proteome</keyword>
<dbReference type="NCBIfam" id="TIGR03023">
    <property type="entry name" value="WcaJ_sugtrans"/>
    <property type="match status" value="1"/>
</dbReference>
<dbReference type="InterPro" id="IPR017475">
    <property type="entry name" value="EPS_sugar_tfrase"/>
</dbReference>
<protein>
    <submittedName>
        <fullName evidence="9">Undecaprenyl-phosphate glucose phosphotransferase</fullName>
        <ecNumber evidence="9">2.7.8.31</ecNumber>
    </submittedName>
</protein>
<dbReference type="GO" id="GO:0089702">
    <property type="term" value="F:undecaprenyl-phosphate glucose phosphotransferase activity"/>
    <property type="evidence" value="ECO:0007669"/>
    <property type="project" value="UniProtKB-EC"/>
</dbReference>
<evidence type="ECO:0000256" key="7">
    <source>
        <dbReference type="SAM" id="Phobius"/>
    </source>
</evidence>
<evidence type="ECO:0000259" key="8">
    <source>
        <dbReference type="Pfam" id="PF02397"/>
    </source>
</evidence>
<dbReference type="NCBIfam" id="TIGR03025">
    <property type="entry name" value="EPS_sugtrans"/>
    <property type="match status" value="1"/>
</dbReference>
<dbReference type="Pfam" id="PF02397">
    <property type="entry name" value="Bac_transf"/>
    <property type="match status" value="1"/>
</dbReference>
<sequence>MTTRYSKFTRSIYLVGDIFLINLAFLLSYFFKFYAVEEVEQDYYIILVLYFNLTWVASAFFLRIYDISRVEENKNIVLNIFKILFIHVLLTTAFIVVRQGYYYSREHLLVTYLLFTIFILSWRLACIYFFRIYRRTGYNYRNVIIIGSGEIARELRNFFQINPQYGYRFLGFFTDGAVTDADVKGDIQDVKAYSLLHEVDEIYCAKPDVDNTWINELIDFAENNLIRVKFIPDFRGINFRKINIDFYGHFPVITFREIPLDDVLNQITKRTFDIIFSLIILVFVASWLFPIIALFIKLDSSGPVFFKQKRSGKNNYDFWCWKFRTMYVNNESHVKQARRNDSRITKVGNFLRKTSLDELPQFFNVLLGNMSVVGPRPHMLAHTEEYSKLIDKYMIRHHVKPGVTGLAQAKGYRGETLNPQSMKNRVRVDTFYIENWSFLLDMKIIVMTIISIIKGDRNAF</sequence>
<keyword evidence="6 7" id="KW-0472">Membrane</keyword>
<comment type="caution">
    <text evidence="9">The sequence shown here is derived from an EMBL/GenBank/DDBJ whole genome shotgun (WGS) entry which is preliminary data.</text>
</comment>
<feature type="domain" description="Bacterial sugar transferase" evidence="8">
    <location>
        <begin position="269"/>
        <end position="453"/>
    </location>
</feature>
<dbReference type="Pfam" id="PF13727">
    <property type="entry name" value="CoA_binding_3"/>
    <property type="match status" value="1"/>
</dbReference>
<feature type="transmembrane region" description="Helical" evidence="7">
    <location>
        <begin position="109"/>
        <end position="130"/>
    </location>
</feature>
<evidence type="ECO:0000256" key="4">
    <source>
        <dbReference type="ARBA" id="ARBA00022692"/>
    </source>
</evidence>
<dbReference type="PANTHER" id="PTHR30576:SF0">
    <property type="entry name" value="UNDECAPRENYL-PHOSPHATE N-ACETYLGALACTOSAMINYL 1-PHOSPHATE TRANSFERASE-RELATED"/>
    <property type="match status" value="1"/>
</dbReference>
<comment type="subcellular location">
    <subcellularLocation>
        <location evidence="1">Membrane</location>
        <topology evidence="1">Multi-pass membrane protein</topology>
    </subcellularLocation>
</comment>
<keyword evidence="5 7" id="KW-1133">Transmembrane helix</keyword>
<comment type="similarity">
    <text evidence="2">Belongs to the bacterial sugar transferase family.</text>
</comment>
<dbReference type="Gene3D" id="3.40.50.720">
    <property type="entry name" value="NAD(P)-binding Rossmann-like Domain"/>
    <property type="match status" value="1"/>
</dbReference>
<dbReference type="InterPro" id="IPR017473">
    <property type="entry name" value="Undecaprenyl-P_gluc_Ptfrase"/>
</dbReference>
<feature type="transmembrane region" description="Helical" evidence="7">
    <location>
        <begin position="43"/>
        <end position="64"/>
    </location>
</feature>
<dbReference type="EC" id="2.7.8.31" evidence="9"/>
<dbReference type="Proteomes" id="UP001168528">
    <property type="component" value="Unassembled WGS sequence"/>
</dbReference>
<feature type="transmembrane region" description="Helical" evidence="7">
    <location>
        <begin position="274"/>
        <end position="296"/>
    </location>
</feature>
<feature type="transmembrane region" description="Helical" evidence="7">
    <location>
        <begin position="76"/>
        <end position="97"/>
    </location>
</feature>
<accession>A0ABT8R0F0</accession>
<dbReference type="EMBL" id="JAUKPO010000001">
    <property type="protein sequence ID" value="MDO1445151.1"/>
    <property type="molecule type" value="Genomic_DNA"/>
</dbReference>
<evidence type="ECO:0000256" key="6">
    <source>
        <dbReference type="ARBA" id="ARBA00023136"/>
    </source>
</evidence>
<name>A0ABT8R0F0_9BACT</name>
<dbReference type="RefSeq" id="WP_302035945.1">
    <property type="nucleotide sequence ID" value="NZ_JAUKPO010000001.1"/>
</dbReference>
<dbReference type="PANTHER" id="PTHR30576">
    <property type="entry name" value="COLANIC BIOSYNTHESIS UDP-GLUCOSE LIPID CARRIER TRANSFERASE"/>
    <property type="match status" value="1"/>
</dbReference>
<organism evidence="9 10">
    <name type="scientific">Rhodocytophaga aerolata</name>
    <dbReference type="NCBI Taxonomy" id="455078"/>
    <lineage>
        <taxon>Bacteria</taxon>
        <taxon>Pseudomonadati</taxon>
        <taxon>Bacteroidota</taxon>
        <taxon>Cytophagia</taxon>
        <taxon>Cytophagales</taxon>
        <taxon>Rhodocytophagaceae</taxon>
        <taxon>Rhodocytophaga</taxon>
    </lineage>
</organism>
<keyword evidence="4 7" id="KW-0812">Transmembrane</keyword>
<feature type="transmembrane region" description="Helical" evidence="7">
    <location>
        <begin position="12"/>
        <end position="31"/>
    </location>
</feature>
<reference evidence="9" key="1">
    <citation type="submission" date="2023-07" db="EMBL/GenBank/DDBJ databases">
        <title>The genome sequence of Rhodocytophaga aerolata KACC 12507.</title>
        <authorList>
            <person name="Zhang X."/>
        </authorList>
    </citation>
    <scope>NUCLEOTIDE SEQUENCE</scope>
    <source>
        <strain evidence="9">KACC 12507</strain>
    </source>
</reference>
<evidence type="ECO:0000313" key="10">
    <source>
        <dbReference type="Proteomes" id="UP001168528"/>
    </source>
</evidence>
<keyword evidence="3 9" id="KW-0808">Transferase</keyword>
<gene>
    <name evidence="9" type="ORF">Q0590_02760</name>
</gene>
<evidence type="ECO:0000256" key="5">
    <source>
        <dbReference type="ARBA" id="ARBA00022989"/>
    </source>
</evidence>
<evidence type="ECO:0000256" key="2">
    <source>
        <dbReference type="ARBA" id="ARBA00006464"/>
    </source>
</evidence>
<dbReference type="InterPro" id="IPR003362">
    <property type="entry name" value="Bact_transf"/>
</dbReference>
<evidence type="ECO:0000256" key="1">
    <source>
        <dbReference type="ARBA" id="ARBA00004141"/>
    </source>
</evidence>